<gene>
    <name evidence="2" type="ORF">PLEPLA_LOCUS3508</name>
</gene>
<dbReference type="Proteomes" id="UP001153269">
    <property type="component" value="Unassembled WGS sequence"/>
</dbReference>
<organism evidence="2 3">
    <name type="scientific">Pleuronectes platessa</name>
    <name type="common">European plaice</name>
    <dbReference type="NCBI Taxonomy" id="8262"/>
    <lineage>
        <taxon>Eukaryota</taxon>
        <taxon>Metazoa</taxon>
        <taxon>Chordata</taxon>
        <taxon>Craniata</taxon>
        <taxon>Vertebrata</taxon>
        <taxon>Euteleostomi</taxon>
        <taxon>Actinopterygii</taxon>
        <taxon>Neopterygii</taxon>
        <taxon>Teleostei</taxon>
        <taxon>Neoteleostei</taxon>
        <taxon>Acanthomorphata</taxon>
        <taxon>Carangaria</taxon>
        <taxon>Pleuronectiformes</taxon>
        <taxon>Pleuronectoidei</taxon>
        <taxon>Pleuronectidae</taxon>
        <taxon>Pleuronectes</taxon>
    </lineage>
</organism>
<keyword evidence="3" id="KW-1185">Reference proteome</keyword>
<protein>
    <submittedName>
        <fullName evidence="2">Uncharacterized protein</fullName>
    </submittedName>
</protein>
<dbReference type="EMBL" id="CADEAL010000175">
    <property type="protein sequence ID" value="CAB1415790.1"/>
    <property type="molecule type" value="Genomic_DNA"/>
</dbReference>
<accession>A0A9N7TMJ2</accession>
<comment type="caution">
    <text evidence="2">The sequence shown here is derived from an EMBL/GenBank/DDBJ whole genome shotgun (WGS) entry which is preliminary data.</text>
</comment>
<evidence type="ECO:0000313" key="2">
    <source>
        <dbReference type="EMBL" id="CAB1415790.1"/>
    </source>
</evidence>
<keyword evidence="1" id="KW-0472">Membrane</keyword>
<feature type="transmembrane region" description="Helical" evidence="1">
    <location>
        <begin position="50"/>
        <end position="73"/>
    </location>
</feature>
<keyword evidence="1" id="KW-1133">Transmembrane helix</keyword>
<evidence type="ECO:0000256" key="1">
    <source>
        <dbReference type="SAM" id="Phobius"/>
    </source>
</evidence>
<proteinExistence type="predicted"/>
<name>A0A9N7TMJ2_PLEPL</name>
<evidence type="ECO:0000313" key="3">
    <source>
        <dbReference type="Proteomes" id="UP001153269"/>
    </source>
</evidence>
<reference evidence="2" key="1">
    <citation type="submission" date="2020-03" db="EMBL/GenBank/DDBJ databases">
        <authorList>
            <person name="Weist P."/>
        </authorList>
    </citation>
    <scope>NUCLEOTIDE SEQUENCE</scope>
</reference>
<dbReference type="AlphaFoldDB" id="A0A9N7TMJ2"/>
<keyword evidence="1" id="KW-0812">Transmembrane</keyword>
<sequence length="132" mass="14632">MVIGEIVGDLRMACASGSRERANNKGLRGQPCLDPLDTAKGGELVLPVRWTGWCFILSATSAITTLLSVLLAFSICMMRVTDPHAASSKINAKDEQDEDDPCYIAHREIQMNRSRGQRDDTWSECVYLSVRQ</sequence>